<protein>
    <submittedName>
        <fullName evidence="7">DUF4149 domain-containing protein</fullName>
    </submittedName>
</protein>
<comment type="caution">
    <text evidence="7">The sequence shown here is derived from an EMBL/GenBank/DDBJ whole genome shotgun (WGS) entry which is preliminary data.</text>
</comment>
<evidence type="ECO:0000256" key="1">
    <source>
        <dbReference type="ARBA" id="ARBA00004370"/>
    </source>
</evidence>
<dbReference type="Proteomes" id="UP001204142">
    <property type="component" value="Unassembled WGS sequence"/>
</dbReference>
<evidence type="ECO:0000313" key="7">
    <source>
        <dbReference type="EMBL" id="MCQ8896778.1"/>
    </source>
</evidence>
<evidence type="ECO:0000256" key="2">
    <source>
        <dbReference type="ARBA" id="ARBA00022692"/>
    </source>
</evidence>
<dbReference type="EMBL" id="JANIGO010000003">
    <property type="protein sequence ID" value="MCQ8896778.1"/>
    <property type="molecule type" value="Genomic_DNA"/>
</dbReference>
<evidence type="ECO:0000256" key="3">
    <source>
        <dbReference type="ARBA" id="ARBA00022989"/>
    </source>
</evidence>
<feature type="domain" description="TMEM205-like" evidence="6">
    <location>
        <begin position="7"/>
        <end position="99"/>
    </location>
</feature>
<gene>
    <name evidence="7" type="ORF">NQT62_10075</name>
</gene>
<feature type="transmembrane region" description="Helical" evidence="5">
    <location>
        <begin position="43"/>
        <end position="64"/>
    </location>
</feature>
<name>A0ABT1WGW9_9BURK</name>
<dbReference type="RefSeq" id="WP_256764571.1">
    <property type="nucleotide sequence ID" value="NZ_JANIGO010000003.1"/>
</dbReference>
<keyword evidence="4 5" id="KW-0472">Membrane</keyword>
<proteinExistence type="predicted"/>
<keyword evidence="8" id="KW-1185">Reference proteome</keyword>
<evidence type="ECO:0000259" key="6">
    <source>
        <dbReference type="Pfam" id="PF13664"/>
    </source>
</evidence>
<comment type="subcellular location">
    <subcellularLocation>
        <location evidence="1">Membrane</location>
    </subcellularLocation>
</comment>
<evidence type="ECO:0000256" key="5">
    <source>
        <dbReference type="SAM" id="Phobius"/>
    </source>
</evidence>
<dbReference type="InterPro" id="IPR025423">
    <property type="entry name" value="TMEM205-like"/>
</dbReference>
<feature type="transmembrane region" description="Helical" evidence="5">
    <location>
        <begin position="6"/>
        <end position="31"/>
    </location>
</feature>
<evidence type="ECO:0000256" key="4">
    <source>
        <dbReference type="ARBA" id="ARBA00023136"/>
    </source>
</evidence>
<feature type="transmembrane region" description="Helical" evidence="5">
    <location>
        <begin position="108"/>
        <end position="128"/>
    </location>
</feature>
<keyword evidence="3 5" id="KW-1133">Transmembrane helix</keyword>
<evidence type="ECO:0000313" key="8">
    <source>
        <dbReference type="Proteomes" id="UP001204142"/>
    </source>
</evidence>
<sequence length="129" mass="13731">MNTLALLTVALLFGGMVLYSFGFAAALFTTLPPEQAGSTLRRVFPHFYLFVMVTSAVGAALLWASNPLSAYLLAAISITTLPTRQVLMPAINAATDAGNKQRFKRLHGLSVVVTLAHIALAAVVLARFV</sequence>
<keyword evidence="2 5" id="KW-0812">Transmembrane</keyword>
<accession>A0ABT1WGW9</accession>
<dbReference type="Pfam" id="PF13664">
    <property type="entry name" value="DUF4149"/>
    <property type="match status" value="1"/>
</dbReference>
<reference evidence="7 8" key="1">
    <citation type="submission" date="2022-07" db="EMBL/GenBank/DDBJ databases">
        <authorList>
            <person name="Xamxidin M."/>
            <person name="Wu M."/>
        </authorList>
    </citation>
    <scope>NUCLEOTIDE SEQUENCE [LARGE SCALE GENOMIC DNA]</scope>
    <source>
        <strain evidence="7 8">NBRC 111650</strain>
    </source>
</reference>
<organism evidence="7 8">
    <name type="scientific">Limnobacter humi</name>
    <dbReference type="NCBI Taxonomy" id="1778671"/>
    <lineage>
        <taxon>Bacteria</taxon>
        <taxon>Pseudomonadati</taxon>
        <taxon>Pseudomonadota</taxon>
        <taxon>Betaproteobacteria</taxon>
        <taxon>Burkholderiales</taxon>
        <taxon>Burkholderiaceae</taxon>
        <taxon>Limnobacter</taxon>
    </lineage>
</organism>